<name>A0AA38IEW1_9CUCU</name>
<evidence type="ECO:0000313" key="2">
    <source>
        <dbReference type="Proteomes" id="UP001168821"/>
    </source>
</evidence>
<dbReference type="GO" id="GO:0016020">
    <property type="term" value="C:membrane"/>
    <property type="evidence" value="ECO:0007669"/>
    <property type="project" value="TreeGrafter"/>
</dbReference>
<dbReference type="GO" id="GO:0030140">
    <property type="term" value="C:trans-Golgi network transport vesicle"/>
    <property type="evidence" value="ECO:0007669"/>
    <property type="project" value="TreeGrafter"/>
</dbReference>
<gene>
    <name evidence="1" type="ORF">Zmor_015647</name>
</gene>
<reference evidence="1" key="1">
    <citation type="journal article" date="2023" name="G3 (Bethesda)">
        <title>Whole genome assemblies of Zophobas morio and Tenebrio molitor.</title>
        <authorList>
            <person name="Kaur S."/>
            <person name="Stinson S.A."/>
            <person name="diCenzo G.C."/>
        </authorList>
    </citation>
    <scope>NUCLEOTIDE SEQUENCE</scope>
    <source>
        <strain evidence="1">QUZm001</strain>
    </source>
</reference>
<protein>
    <submittedName>
        <fullName evidence="1">Uncharacterized protein</fullName>
    </submittedName>
</protein>
<accession>A0AA38IEW1</accession>
<dbReference type="GO" id="GO:2000009">
    <property type="term" value="P:negative regulation of protein localization to cell surface"/>
    <property type="evidence" value="ECO:0007669"/>
    <property type="project" value="TreeGrafter"/>
</dbReference>
<dbReference type="InterPro" id="IPR038879">
    <property type="entry name" value="GOPC"/>
</dbReference>
<keyword evidence="2" id="KW-1185">Reference proteome</keyword>
<proteinExistence type="predicted"/>
<evidence type="ECO:0000313" key="1">
    <source>
        <dbReference type="EMBL" id="KAJ3656578.1"/>
    </source>
</evidence>
<dbReference type="PANTHER" id="PTHR16528">
    <property type="entry name" value="GOLGI-ASSOCIATED PDZ AND COILED-COIL MOTIF-CONTAINING"/>
    <property type="match status" value="1"/>
</dbReference>
<comment type="caution">
    <text evidence="1">The sequence shown here is derived from an EMBL/GenBank/DDBJ whole genome shotgun (WGS) entry which is preliminary data.</text>
</comment>
<dbReference type="PANTHER" id="PTHR16528:SF2">
    <property type="entry name" value="GOLGI-ASSOCIATED PDZ AND COILED-COIL MOTIF-CONTAINING PROTEIN"/>
    <property type="match status" value="1"/>
</dbReference>
<organism evidence="1 2">
    <name type="scientific">Zophobas morio</name>
    <dbReference type="NCBI Taxonomy" id="2755281"/>
    <lineage>
        <taxon>Eukaryota</taxon>
        <taxon>Metazoa</taxon>
        <taxon>Ecdysozoa</taxon>
        <taxon>Arthropoda</taxon>
        <taxon>Hexapoda</taxon>
        <taxon>Insecta</taxon>
        <taxon>Pterygota</taxon>
        <taxon>Neoptera</taxon>
        <taxon>Endopterygota</taxon>
        <taxon>Coleoptera</taxon>
        <taxon>Polyphaga</taxon>
        <taxon>Cucujiformia</taxon>
        <taxon>Tenebrionidae</taxon>
        <taxon>Zophobas</taxon>
    </lineage>
</organism>
<sequence>MRAELVESKAKRELLEQELHNLLLQLHSSQLSQLPDSLGNRKQDPNFKPDVNNIKKKLEAELRQSPIRNIRSEWRFPRVFASADDHRVNKARKLQLRKISASFRGRHDTCLIKKILLSDFAGLTRDPSTPPIFQRV</sequence>
<dbReference type="AlphaFoldDB" id="A0AA38IEW1"/>
<dbReference type="GO" id="GO:0044325">
    <property type="term" value="F:transmembrane transporter binding"/>
    <property type="evidence" value="ECO:0007669"/>
    <property type="project" value="TreeGrafter"/>
</dbReference>
<dbReference type="GO" id="GO:0005794">
    <property type="term" value="C:Golgi apparatus"/>
    <property type="evidence" value="ECO:0007669"/>
    <property type="project" value="InterPro"/>
</dbReference>
<dbReference type="Proteomes" id="UP001168821">
    <property type="component" value="Unassembled WGS sequence"/>
</dbReference>
<dbReference type="EMBL" id="JALNTZ010000004">
    <property type="protein sequence ID" value="KAJ3656578.1"/>
    <property type="molecule type" value="Genomic_DNA"/>
</dbReference>